<dbReference type="RefSeq" id="XP_022339086.1">
    <property type="nucleotide sequence ID" value="XM_022483378.1"/>
</dbReference>
<evidence type="ECO:0000256" key="3">
    <source>
        <dbReference type="ARBA" id="ARBA00022692"/>
    </source>
</evidence>
<feature type="transmembrane region" description="Helical" evidence="6">
    <location>
        <begin position="12"/>
        <end position="33"/>
    </location>
</feature>
<keyword evidence="4 6" id="KW-1133">Transmembrane helix</keyword>
<evidence type="ECO:0000256" key="5">
    <source>
        <dbReference type="ARBA" id="ARBA00023136"/>
    </source>
</evidence>
<dbReference type="PROSITE" id="PS51257">
    <property type="entry name" value="PROKAR_LIPOPROTEIN"/>
    <property type="match status" value="1"/>
</dbReference>
<evidence type="ECO:0000256" key="2">
    <source>
        <dbReference type="ARBA" id="ARBA00006840"/>
    </source>
</evidence>
<evidence type="ECO:0000313" key="7">
    <source>
        <dbReference type="Proteomes" id="UP000694844"/>
    </source>
</evidence>
<gene>
    <name evidence="8" type="primary">LOC111134406</name>
</gene>
<feature type="transmembrane region" description="Helical" evidence="6">
    <location>
        <begin position="248"/>
        <end position="270"/>
    </location>
</feature>
<sequence>MGFFSRGKLRIYLAVVNVLFFILGGACVGLGAWQAVDKVFISDVIGSSLYSTAAYLLIFAGCVLVIISCVGCVGTVMQNRPILVLYMVTLILTFILMIAAGAIAASFKEKIGSDMKTNMRNTILSRYGNNVESNVDNKRITKSWDTLQRMLGCCAVENRGWQVYRDSQWFKQVNPYNNIQIDQNTIFVPTSCCIHQGPYSTDDWLRKCQRNPYGPPRYPFDISDNTALSNNGCFDEAKTFIYNNIGSLIGFGFAFGFILIVGVILAGLLYRNLATPFASVATKER</sequence>
<dbReference type="InterPro" id="IPR008952">
    <property type="entry name" value="Tetraspanin_EC2_sf"/>
</dbReference>
<organism evidence="7 8">
    <name type="scientific">Crassostrea virginica</name>
    <name type="common">Eastern oyster</name>
    <dbReference type="NCBI Taxonomy" id="6565"/>
    <lineage>
        <taxon>Eukaryota</taxon>
        <taxon>Metazoa</taxon>
        <taxon>Spiralia</taxon>
        <taxon>Lophotrochozoa</taxon>
        <taxon>Mollusca</taxon>
        <taxon>Bivalvia</taxon>
        <taxon>Autobranchia</taxon>
        <taxon>Pteriomorphia</taxon>
        <taxon>Ostreida</taxon>
        <taxon>Ostreoidea</taxon>
        <taxon>Ostreidae</taxon>
        <taxon>Crassostrea</taxon>
    </lineage>
</organism>
<keyword evidence="3 6" id="KW-0812">Transmembrane</keyword>
<evidence type="ECO:0000256" key="4">
    <source>
        <dbReference type="ARBA" id="ARBA00022989"/>
    </source>
</evidence>
<reference evidence="8" key="1">
    <citation type="submission" date="2025-08" db="UniProtKB">
        <authorList>
            <consortium name="RefSeq"/>
        </authorList>
    </citation>
    <scope>IDENTIFICATION</scope>
    <source>
        <tissue evidence="8">Whole sample</tissue>
    </source>
</reference>
<comment type="similarity">
    <text evidence="2 6">Belongs to the tetraspanin (TM4SF) family.</text>
</comment>
<keyword evidence="7" id="KW-1185">Reference proteome</keyword>
<dbReference type="SUPFAM" id="SSF48652">
    <property type="entry name" value="Tetraspanin"/>
    <property type="match status" value="1"/>
</dbReference>
<keyword evidence="5 6" id="KW-0472">Membrane</keyword>
<evidence type="ECO:0000313" key="8">
    <source>
        <dbReference type="RefSeq" id="XP_022339086.1"/>
    </source>
</evidence>
<feature type="transmembrane region" description="Helical" evidence="6">
    <location>
        <begin position="83"/>
        <end position="107"/>
    </location>
</feature>
<dbReference type="PANTHER" id="PTHR19282">
    <property type="entry name" value="TETRASPANIN"/>
    <property type="match status" value="1"/>
</dbReference>
<evidence type="ECO:0000256" key="6">
    <source>
        <dbReference type="RuleBase" id="RU361218"/>
    </source>
</evidence>
<dbReference type="InterPro" id="IPR018499">
    <property type="entry name" value="Tetraspanin/Peripherin"/>
</dbReference>
<dbReference type="PIRSF" id="PIRSF002419">
    <property type="entry name" value="Tetraspanin"/>
    <property type="match status" value="1"/>
</dbReference>
<dbReference type="GeneID" id="111134406"/>
<dbReference type="Gene3D" id="1.10.1450.10">
    <property type="entry name" value="Tetraspanin"/>
    <property type="match status" value="1"/>
</dbReference>
<evidence type="ECO:0000256" key="1">
    <source>
        <dbReference type="ARBA" id="ARBA00004141"/>
    </source>
</evidence>
<dbReference type="OrthoDB" id="438211at2759"/>
<accession>A0A8B8EHG8</accession>
<dbReference type="AlphaFoldDB" id="A0A8B8EHG8"/>
<dbReference type="KEGG" id="cvn:111134406"/>
<dbReference type="Pfam" id="PF00335">
    <property type="entry name" value="Tetraspanin"/>
    <property type="match status" value="1"/>
</dbReference>
<dbReference type="Proteomes" id="UP000694844">
    <property type="component" value="Chromosome 5"/>
</dbReference>
<feature type="transmembrane region" description="Helical" evidence="6">
    <location>
        <begin position="53"/>
        <end position="76"/>
    </location>
</feature>
<dbReference type="PANTHER" id="PTHR19282:SF452">
    <property type="entry name" value="LD03691P"/>
    <property type="match status" value="1"/>
</dbReference>
<comment type="subcellular location">
    <subcellularLocation>
        <location evidence="1 6">Membrane</location>
        <topology evidence="1 6">Multi-pass membrane protein</topology>
    </subcellularLocation>
</comment>
<dbReference type="GO" id="GO:0016020">
    <property type="term" value="C:membrane"/>
    <property type="evidence" value="ECO:0007669"/>
    <property type="project" value="UniProtKB-SubCell"/>
</dbReference>
<proteinExistence type="inferred from homology"/>
<dbReference type="InterPro" id="IPR000301">
    <property type="entry name" value="Tetraspanin_animals"/>
</dbReference>
<name>A0A8B8EHG8_CRAVI</name>
<protein>
    <recommendedName>
        <fullName evidence="6">Tetraspanin</fullName>
    </recommendedName>
</protein>
<dbReference type="PRINTS" id="PR00259">
    <property type="entry name" value="TMFOUR"/>
</dbReference>